<dbReference type="GO" id="GO:0016149">
    <property type="term" value="F:translation release factor activity, codon specific"/>
    <property type="evidence" value="ECO:0007669"/>
    <property type="project" value="UniProtKB-UniRule"/>
</dbReference>
<dbReference type="PANTHER" id="PTHR43804:SF7">
    <property type="entry name" value="LD18447P"/>
    <property type="match status" value="1"/>
</dbReference>
<evidence type="ECO:0000313" key="11">
    <source>
        <dbReference type="EMBL" id="MDX5894282.1"/>
    </source>
</evidence>
<dbReference type="PATRIC" id="fig|42256.3.peg.1613"/>
<evidence type="ECO:0000256" key="5">
    <source>
        <dbReference type="ARBA" id="ARBA00022917"/>
    </source>
</evidence>
<dbReference type="SUPFAM" id="SSF75620">
    <property type="entry name" value="Release factor"/>
    <property type="match status" value="1"/>
</dbReference>
<dbReference type="EMBL" id="JAWXXX010000001">
    <property type="protein sequence ID" value="MDX5894282.1"/>
    <property type="molecule type" value="Genomic_DNA"/>
</dbReference>
<reference evidence="10 12" key="1">
    <citation type="submission" date="2014-03" db="EMBL/GenBank/DDBJ databases">
        <title>Complete genome sequence of the Radio-Resistant Rubrobacter radiotolerans RSPS-4.</title>
        <authorList>
            <person name="Egas C.C."/>
            <person name="Barroso C.C."/>
            <person name="Froufe H.J.C."/>
            <person name="Pacheco J.J."/>
            <person name="Albuquerque L.L."/>
            <person name="da Costa M.M.S."/>
        </authorList>
    </citation>
    <scope>NUCLEOTIDE SEQUENCE [LARGE SCALE GENOMIC DNA]</scope>
    <source>
        <strain evidence="10 12">RSPS-4</strain>
    </source>
</reference>
<keyword evidence="4 7" id="KW-0963">Cytoplasm</keyword>
<dbReference type="eggNOG" id="COG0216">
    <property type="taxonomic scope" value="Bacteria"/>
</dbReference>
<gene>
    <name evidence="7 11" type="primary">prfA</name>
    <name evidence="10" type="ORF">RradSPS_1594</name>
    <name evidence="11" type="ORF">SIL72_09625</name>
</gene>
<protein>
    <recommendedName>
        <fullName evidence="6 7">Peptide chain release factor 1</fullName>
        <shortName evidence="7">RF-1</shortName>
    </recommendedName>
</protein>
<dbReference type="Pfam" id="PF03462">
    <property type="entry name" value="PCRF"/>
    <property type="match status" value="1"/>
</dbReference>
<evidence type="ECO:0000256" key="7">
    <source>
        <dbReference type="HAMAP-Rule" id="MF_00093"/>
    </source>
</evidence>
<proteinExistence type="inferred from homology"/>
<dbReference type="EMBL" id="CP007514">
    <property type="protein sequence ID" value="AHY46877.1"/>
    <property type="molecule type" value="Genomic_DNA"/>
</dbReference>
<organism evidence="10 12">
    <name type="scientific">Rubrobacter radiotolerans</name>
    <name type="common">Arthrobacter radiotolerans</name>
    <dbReference type="NCBI Taxonomy" id="42256"/>
    <lineage>
        <taxon>Bacteria</taxon>
        <taxon>Bacillati</taxon>
        <taxon>Actinomycetota</taxon>
        <taxon>Rubrobacteria</taxon>
        <taxon>Rubrobacterales</taxon>
        <taxon>Rubrobacteraceae</taxon>
        <taxon>Rubrobacter</taxon>
    </lineage>
</organism>
<dbReference type="Gene3D" id="6.10.140.1950">
    <property type="match status" value="1"/>
</dbReference>
<evidence type="ECO:0000256" key="6">
    <source>
        <dbReference type="ARBA" id="ARBA00050039"/>
    </source>
</evidence>
<dbReference type="Proteomes" id="UP001281130">
    <property type="component" value="Unassembled WGS sequence"/>
</dbReference>
<dbReference type="Gene3D" id="3.30.70.1660">
    <property type="match status" value="1"/>
</dbReference>
<comment type="PTM">
    <text evidence="7">Methylated by PrmC. Methylation increases the termination efficiency of RF1.</text>
</comment>
<comment type="function">
    <text evidence="1 7">Peptide chain release factor 1 directs the termination of translation in response to the peptide chain termination codons UAG and UAA.</text>
</comment>
<name>A0A023X330_RUBRA</name>
<keyword evidence="3 7" id="KW-0488">Methylation</keyword>
<dbReference type="RefSeq" id="WP_038681833.1">
    <property type="nucleotide sequence ID" value="NZ_CP007514.1"/>
</dbReference>
<comment type="subcellular location">
    <subcellularLocation>
        <location evidence="7">Cytoplasm</location>
    </subcellularLocation>
</comment>
<keyword evidence="12" id="KW-1185">Reference proteome</keyword>
<feature type="domain" description="Prokaryotic-type class I peptide chain release factors" evidence="9">
    <location>
        <begin position="230"/>
        <end position="246"/>
    </location>
</feature>
<dbReference type="NCBIfam" id="NF001859">
    <property type="entry name" value="PRK00591.1"/>
    <property type="match status" value="1"/>
</dbReference>
<feature type="modified residue" description="N5-methylglutamine" evidence="7">
    <location>
        <position position="237"/>
    </location>
</feature>
<dbReference type="InterPro" id="IPR000352">
    <property type="entry name" value="Pep_chain_release_fac_I"/>
</dbReference>
<evidence type="ECO:0000313" key="10">
    <source>
        <dbReference type="EMBL" id="AHY46877.1"/>
    </source>
</evidence>
<dbReference type="InterPro" id="IPR004373">
    <property type="entry name" value="RF-1"/>
</dbReference>
<accession>A0A023X330</accession>
<dbReference type="FunFam" id="3.30.160.20:FF:000004">
    <property type="entry name" value="Peptide chain release factor 1"/>
    <property type="match status" value="1"/>
</dbReference>
<dbReference type="STRING" id="42256.RradSPS_1594"/>
<dbReference type="HOGENOM" id="CLU_036856_0_1_11"/>
<dbReference type="NCBIfam" id="TIGR00019">
    <property type="entry name" value="prfA"/>
    <property type="match status" value="1"/>
</dbReference>
<comment type="similarity">
    <text evidence="2 7">Belongs to the prokaryotic/mitochondrial release factor family.</text>
</comment>
<evidence type="ECO:0000256" key="3">
    <source>
        <dbReference type="ARBA" id="ARBA00022481"/>
    </source>
</evidence>
<reference evidence="11" key="2">
    <citation type="submission" date="2023-11" db="EMBL/GenBank/DDBJ databases">
        <title>MicrobeMod: A computational toolkit for identifying prokaryotic methylation and restriction-modification with nanopore sequencing.</title>
        <authorList>
            <person name="Crits-Christoph A."/>
            <person name="Kang S.C."/>
            <person name="Lee H."/>
            <person name="Ostrov N."/>
        </authorList>
    </citation>
    <scope>NUCLEOTIDE SEQUENCE</scope>
    <source>
        <strain evidence="11">ATCC 51242</strain>
    </source>
</reference>
<dbReference type="HAMAP" id="MF_00093">
    <property type="entry name" value="Rel_fac_1"/>
    <property type="match status" value="1"/>
</dbReference>
<keyword evidence="8" id="KW-0175">Coiled coil</keyword>
<dbReference type="Pfam" id="PF00472">
    <property type="entry name" value="RF-1"/>
    <property type="match status" value="1"/>
</dbReference>
<evidence type="ECO:0000256" key="4">
    <source>
        <dbReference type="ARBA" id="ARBA00022490"/>
    </source>
</evidence>
<keyword evidence="5 7" id="KW-0648">Protein biosynthesis</keyword>
<dbReference type="Proteomes" id="UP000025229">
    <property type="component" value="Chromosome"/>
</dbReference>
<dbReference type="Gene3D" id="3.30.160.20">
    <property type="match status" value="1"/>
</dbReference>
<dbReference type="FunFam" id="3.30.70.1660:FF:000002">
    <property type="entry name" value="Peptide chain release factor 1"/>
    <property type="match status" value="1"/>
</dbReference>
<evidence type="ECO:0000256" key="8">
    <source>
        <dbReference type="SAM" id="Coils"/>
    </source>
</evidence>
<evidence type="ECO:0000259" key="9">
    <source>
        <dbReference type="PROSITE" id="PS00745"/>
    </source>
</evidence>
<evidence type="ECO:0000256" key="2">
    <source>
        <dbReference type="ARBA" id="ARBA00010835"/>
    </source>
</evidence>
<dbReference type="AlphaFoldDB" id="A0A023X330"/>
<dbReference type="KEGG" id="rrd:RradSPS_1594"/>
<dbReference type="GO" id="GO:0005737">
    <property type="term" value="C:cytoplasm"/>
    <property type="evidence" value="ECO:0007669"/>
    <property type="project" value="UniProtKB-SubCell"/>
</dbReference>
<dbReference type="SMART" id="SM00937">
    <property type="entry name" value="PCRF"/>
    <property type="match status" value="1"/>
</dbReference>
<sequence length="367" mass="40696">MDEQVRKLATETLARYDALTRELSDPDIFNDGNRYREVAKEHGRMRKGAELSQAFLEAAQEAAEARELIPSAESAEEREFFAEEARAAEARTESLEEEIRTELIDRDPNDDKDVIVEIRAGAGGDEAALFAAELQEMYARYADRLGFKHSVLTSSPAEMGGYKEVVMEIEGDRAYSFFKHEGGTHRVQRVPKTESQGRIHTSTATVAVLPEAEDVEVEVSQNDLEIDVYRSSGPGGQSVNTTDSAVRITHKPTGLVVTCQNEKSQLQNKEQAMRILKSRLLEREMQERAKEEGAMRLAQVGSGDRSAKIRTYNFPQGRITDHRINLTTHNLEETFGGNLDDFTQALSAAERAEKLAAGAEAAGEASD</sequence>
<dbReference type="InterPro" id="IPR005139">
    <property type="entry name" value="PCRF"/>
</dbReference>
<dbReference type="InterPro" id="IPR050057">
    <property type="entry name" value="Prokaryotic/Mito_RF"/>
</dbReference>
<dbReference type="PROSITE" id="PS00745">
    <property type="entry name" value="RF_PROK_I"/>
    <property type="match status" value="1"/>
</dbReference>
<dbReference type="OrthoDB" id="9806673at2"/>
<dbReference type="InterPro" id="IPR045853">
    <property type="entry name" value="Pep_chain_release_fac_I_sf"/>
</dbReference>
<evidence type="ECO:0000313" key="12">
    <source>
        <dbReference type="Proteomes" id="UP000025229"/>
    </source>
</evidence>
<feature type="coiled-coil region" evidence="8">
    <location>
        <begin position="78"/>
        <end position="105"/>
    </location>
</feature>
<dbReference type="PANTHER" id="PTHR43804">
    <property type="entry name" value="LD18447P"/>
    <property type="match status" value="1"/>
</dbReference>
<evidence type="ECO:0000256" key="1">
    <source>
        <dbReference type="ARBA" id="ARBA00002986"/>
    </source>
</evidence>